<evidence type="ECO:0000313" key="6">
    <source>
        <dbReference type="EMBL" id="SFA73970.1"/>
    </source>
</evidence>
<accession>A0A1I0VD91</accession>
<evidence type="ECO:0000256" key="3">
    <source>
        <dbReference type="ARBA" id="ARBA00023163"/>
    </source>
</evidence>
<dbReference type="Gene3D" id="1.10.357.10">
    <property type="entry name" value="Tetracycline Repressor, domain 2"/>
    <property type="match status" value="1"/>
</dbReference>
<evidence type="ECO:0000256" key="4">
    <source>
        <dbReference type="PROSITE-ProRule" id="PRU00335"/>
    </source>
</evidence>
<dbReference type="OrthoDB" id="3192968at2"/>
<dbReference type="STRING" id="490629.SAMN05216266_101155"/>
<feature type="DNA-binding region" description="H-T-H motif" evidence="4">
    <location>
        <begin position="36"/>
        <end position="55"/>
    </location>
</feature>
<dbReference type="PANTHER" id="PTHR30055">
    <property type="entry name" value="HTH-TYPE TRANSCRIPTIONAL REGULATOR RUTR"/>
    <property type="match status" value="1"/>
</dbReference>
<dbReference type="InterPro" id="IPR049445">
    <property type="entry name" value="TetR_SbtR-like_C"/>
</dbReference>
<keyword evidence="1" id="KW-0805">Transcription regulation</keyword>
<reference evidence="7" key="1">
    <citation type="submission" date="2016-10" db="EMBL/GenBank/DDBJ databases">
        <authorList>
            <person name="Varghese N."/>
            <person name="Submissions S."/>
        </authorList>
    </citation>
    <scope>NUCLEOTIDE SEQUENCE [LARGE SCALE GENOMIC DNA]</scope>
    <source>
        <strain evidence="7">CGMCC 4.3568</strain>
    </source>
</reference>
<dbReference type="GO" id="GO:0003700">
    <property type="term" value="F:DNA-binding transcription factor activity"/>
    <property type="evidence" value="ECO:0007669"/>
    <property type="project" value="TreeGrafter"/>
</dbReference>
<gene>
    <name evidence="6" type="ORF">SAMN05216266_101155</name>
</gene>
<proteinExistence type="predicted"/>
<dbReference type="InterPro" id="IPR001647">
    <property type="entry name" value="HTH_TetR"/>
</dbReference>
<dbReference type="GO" id="GO:0000976">
    <property type="term" value="F:transcription cis-regulatory region binding"/>
    <property type="evidence" value="ECO:0007669"/>
    <property type="project" value="TreeGrafter"/>
</dbReference>
<organism evidence="6 7">
    <name type="scientific">Amycolatopsis marina</name>
    <dbReference type="NCBI Taxonomy" id="490629"/>
    <lineage>
        <taxon>Bacteria</taxon>
        <taxon>Bacillati</taxon>
        <taxon>Actinomycetota</taxon>
        <taxon>Actinomycetes</taxon>
        <taxon>Pseudonocardiales</taxon>
        <taxon>Pseudonocardiaceae</taxon>
        <taxon>Amycolatopsis</taxon>
    </lineage>
</organism>
<evidence type="ECO:0000259" key="5">
    <source>
        <dbReference type="PROSITE" id="PS50977"/>
    </source>
</evidence>
<dbReference type="InterPro" id="IPR009057">
    <property type="entry name" value="Homeodomain-like_sf"/>
</dbReference>
<protein>
    <submittedName>
        <fullName evidence="6">Transcriptional regulator, TetR family</fullName>
    </submittedName>
</protein>
<dbReference type="AlphaFoldDB" id="A0A1I0VD91"/>
<dbReference type="InterPro" id="IPR050109">
    <property type="entry name" value="HTH-type_TetR-like_transc_reg"/>
</dbReference>
<keyword evidence="3" id="KW-0804">Transcription</keyword>
<name>A0A1I0VD91_9PSEU</name>
<dbReference type="PROSITE" id="PS50977">
    <property type="entry name" value="HTH_TETR_2"/>
    <property type="match status" value="1"/>
</dbReference>
<feature type="domain" description="HTH tetR-type" evidence="5">
    <location>
        <begin position="14"/>
        <end position="73"/>
    </location>
</feature>
<dbReference type="EMBL" id="FOKG01000001">
    <property type="protein sequence ID" value="SFA73970.1"/>
    <property type="molecule type" value="Genomic_DNA"/>
</dbReference>
<dbReference type="Pfam" id="PF21597">
    <property type="entry name" value="TetR_C_43"/>
    <property type="match status" value="1"/>
</dbReference>
<evidence type="ECO:0000256" key="1">
    <source>
        <dbReference type="ARBA" id="ARBA00023015"/>
    </source>
</evidence>
<dbReference type="Proteomes" id="UP000243799">
    <property type="component" value="Unassembled WGS sequence"/>
</dbReference>
<sequence>MTADADLRLRADARRNRDQIIAAAKQVFAEDGPDAPMEEIARRACVGVGTLYRRFPDREALIRGVARDNFAAVLTEARAAAAEEPTSWKALVRLLSRSHELQLSIHLSLVSPLARRVIREDPATGEFRHAILEVLDGIVHGAQAEGMLRRDVASGDIAVVVSMLLRPMPHDDKNMAEMIRDRMLTILLDGLRPGSALPGRPITSDKLRRP</sequence>
<evidence type="ECO:0000256" key="2">
    <source>
        <dbReference type="ARBA" id="ARBA00023125"/>
    </source>
</evidence>
<dbReference type="Pfam" id="PF00440">
    <property type="entry name" value="TetR_N"/>
    <property type="match status" value="1"/>
</dbReference>
<dbReference type="SUPFAM" id="SSF48498">
    <property type="entry name" value="Tetracyclin repressor-like, C-terminal domain"/>
    <property type="match status" value="1"/>
</dbReference>
<dbReference type="PANTHER" id="PTHR30055:SF234">
    <property type="entry name" value="HTH-TYPE TRANSCRIPTIONAL REGULATOR BETI"/>
    <property type="match status" value="1"/>
</dbReference>
<dbReference type="SUPFAM" id="SSF46689">
    <property type="entry name" value="Homeodomain-like"/>
    <property type="match status" value="1"/>
</dbReference>
<keyword evidence="7" id="KW-1185">Reference proteome</keyword>
<evidence type="ECO:0000313" key="7">
    <source>
        <dbReference type="Proteomes" id="UP000243799"/>
    </source>
</evidence>
<dbReference type="InterPro" id="IPR036271">
    <property type="entry name" value="Tet_transcr_reg_TetR-rel_C_sf"/>
</dbReference>
<keyword evidence="2 4" id="KW-0238">DNA-binding</keyword>
<dbReference type="RefSeq" id="WP_091667958.1">
    <property type="nucleotide sequence ID" value="NZ_FOKG01000001.1"/>
</dbReference>
<dbReference type="PRINTS" id="PR00455">
    <property type="entry name" value="HTHTETR"/>
</dbReference>